<evidence type="ECO:0000313" key="8">
    <source>
        <dbReference type="EMBL" id="KAB8127045.1"/>
    </source>
</evidence>
<evidence type="ECO:0000256" key="1">
    <source>
        <dbReference type="ARBA" id="ARBA00022475"/>
    </source>
</evidence>
<feature type="chain" id="PRO_5039215654" evidence="7">
    <location>
        <begin position="25"/>
        <end position="540"/>
    </location>
</feature>
<dbReference type="InterPro" id="IPR006059">
    <property type="entry name" value="SBP"/>
</dbReference>
<feature type="signal peptide" evidence="7">
    <location>
        <begin position="1"/>
        <end position="24"/>
    </location>
</feature>
<evidence type="ECO:0000256" key="3">
    <source>
        <dbReference type="ARBA" id="ARBA00023136"/>
    </source>
</evidence>
<keyword evidence="5" id="KW-0449">Lipoprotein</keyword>
<dbReference type="AlphaFoldDB" id="A0A7C8GR97"/>
<dbReference type="SUPFAM" id="SSF53850">
    <property type="entry name" value="Periplasmic binding protein-like II"/>
    <property type="match status" value="1"/>
</dbReference>
<dbReference type="Gene3D" id="3.40.190.10">
    <property type="entry name" value="Periplasmic binding protein-like II"/>
    <property type="match status" value="2"/>
</dbReference>
<organism evidence="8 9">
    <name type="scientific">Gracilibacillus oryzae</name>
    <dbReference type="NCBI Taxonomy" id="1672701"/>
    <lineage>
        <taxon>Bacteria</taxon>
        <taxon>Bacillati</taxon>
        <taxon>Bacillota</taxon>
        <taxon>Bacilli</taxon>
        <taxon>Bacillales</taxon>
        <taxon>Bacillaceae</taxon>
        <taxon>Gracilibacillus</taxon>
    </lineage>
</organism>
<feature type="region of interest" description="Disordered" evidence="6">
    <location>
        <begin position="28"/>
        <end position="53"/>
    </location>
</feature>
<comment type="caution">
    <text evidence="8">The sequence shown here is derived from an EMBL/GenBank/DDBJ whole genome shotgun (WGS) entry which is preliminary data.</text>
</comment>
<proteinExistence type="predicted"/>
<evidence type="ECO:0000313" key="9">
    <source>
        <dbReference type="Proteomes" id="UP000480246"/>
    </source>
</evidence>
<reference evidence="8 9" key="1">
    <citation type="submission" date="2019-10" db="EMBL/GenBank/DDBJ databases">
        <title>Gracilibacillus sp. nov. isolated from rice seeds.</title>
        <authorList>
            <person name="He S."/>
        </authorList>
    </citation>
    <scope>NUCLEOTIDE SEQUENCE [LARGE SCALE GENOMIC DNA]</scope>
    <source>
        <strain evidence="8 9">TD8</strain>
    </source>
</reference>
<dbReference type="RefSeq" id="WP_153406400.1">
    <property type="nucleotide sequence ID" value="NZ_ML762445.1"/>
</dbReference>
<dbReference type="Pfam" id="PF13416">
    <property type="entry name" value="SBP_bac_8"/>
    <property type="match status" value="1"/>
</dbReference>
<evidence type="ECO:0000256" key="4">
    <source>
        <dbReference type="ARBA" id="ARBA00023139"/>
    </source>
</evidence>
<keyword evidence="1" id="KW-1003">Cell membrane</keyword>
<evidence type="ECO:0000256" key="2">
    <source>
        <dbReference type="ARBA" id="ARBA00022729"/>
    </source>
</evidence>
<dbReference type="PROSITE" id="PS51257">
    <property type="entry name" value="PROKAR_LIPOPROTEIN"/>
    <property type="match status" value="1"/>
</dbReference>
<keyword evidence="4" id="KW-0564">Palmitate</keyword>
<dbReference type="PANTHER" id="PTHR43649:SF33">
    <property type="entry name" value="POLYGALACTURONAN_RHAMNOGALACTURONAN-BINDING PROTEIN YTCQ"/>
    <property type="match status" value="1"/>
</dbReference>
<keyword evidence="9" id="KW-1185">Reference proteome</keyword>
<dbReference type="InterPro" id="IPR050490">
    <property type="entry name" value="Bact_solute-bd_prot1"/>
</dbReference>
<dbReference type="EMBL" id="WEID01000097">
    <property type="protein sequence ID" value="KAB8127045.1"/>
    <property type="molecule type" value="Genomic_DNA"/>
</dbReference>
<dbReference type="Proteomes" id="UP000480246">
    <property type="component" value="Unassembled WGS sequence"/>
</dbReference>
<protein>
    <submittedName>
        <fullName evidence="8">Extracellular solute-binding protein</fullName>
    </submittedName>
</protein>
<name>A0A7C8GR97_9BACI</name>
<evidence type="ECO:0000256" key="7">
    <source>
        <dbReference type="SAM" id="SignalP"/>
    </source>
</evidence>
<evidence type="ECO:0000256" key="6">
    <source>
        <dbReference type="SAM" id="MobiDB-lite"/>
    </source>
</evidence>
<keyword evidence="3" id="KW-0472">Membrane</keyword>
<keyword evidence="2 7" id="KW-0732">Signal</keyword>
<accession>A0A7C8GR97</accession>
<sequence>MNKTKSLIIFMAVFILLCVLSACSNNTMESNDDQKEQSETADNLPSEEDGKFPETVNLDIPVYDRAFEGWNVSDNYYTRWIKKEFGEKHNINVNFVPISRSEEVTDFQQLLAAGKAPDIIYHYDMPQALGYYGEGALQSIDFEEIAEYAPTYWENTSETIEQYSVVEGQNIFFFAERPDISNYVSIIRKDWVEAVGMKVEDLTSLEKYNEMLEKWKEAGLGTAGGSLTKDIYNYNYAFRDWPIDPEHRALYSDLAVADLTTPATERWLRNLQYQYHNGLIDQEFYLRDANSGKAEFVAGRTGTHGEYIASNTDIFEATLKNNPDAEFAVIPPYAGIPEGGVPQGRANWPFGIIMGINQASSDAERIAVWMYLEWMSQPENLFFLQNGVEGENYTLDSEGIPVRNADFNGESVLSMNNNKDYWSLVTEAAQFGSEELTLKANKGFWSPPGYEYIVDDMIKYQEEVKEYVTPDALFTVVIESLNEYKADLNSLFQELYLDIVLGPEDEFDEKYEAAKEQYLETGYQEILDEKQKAIDEGQYR</sequence>
<dbReference type="OrthoDB" id="2495637at2"/>
<dbReference type="PANTHER" id="PTHR43649">
    <property type="entry name" value="ARABINOSE-BINDING PROTEIN-RELATED"/>
    <property type="match status" value="1"/>
</dbReference>
<evidence type="ECO:0000256" key="5">
    <source>
        <dbReference type="ARBA" id="ARBA00023288"/>
    </source>
</evidence>
<gene>
    <name evidence="8" type="ORF">F9U64_18700</name>
</gene>